<name>A0A7X1RH51_STRMT</name>
<organism evidence="2 3">
    <name type="scientific">Streptococcus mitis</name>
    <dbReference type="NCBI Taxonomy" id="28037"/>
    <lineage>
        <taxon>Bacteria</taxon>
        <taxon>Bacillati</taxon>
        <taxon>Bacillota</taxon>
        <taxon>Bacilli</taxon>
        <taxon>Lactobacillales</taxon>
        <taxon>Streptococcaceae</taxon>
        <taxon>Streptococcus</taxon>
        <taxon>Streptococcus mitis group</taxon>
    </lineage>
</organism>
<comment type="caution">
    <text evidence="2">The sequence shown here is derived from an EMBL/GenBank/DDBJ whole genome shotgun (WGS) entry which is preliminary data.</text>
</comment>
<dbReference type="Proteomes" id="UP000466247">
    <property type="component" value="Unassembled WGS sequence"/>
</dbReference>
<evidence type="ECO:0000313" key="2">
    <source>
        <dbReference type="EMBL" id="MQQ49794.1"/>
    </source>
</evidence>
<reference evidence="2 3" key="1">
    <citation type="submission" date="2019-10" db="EMBL/GenBank/DDBJ databases">
        <title>Streptococcus mitis of the oral and urogenital tracts.</title>
        <authorList>
            <person name="Price T."/>
            <person name="Mores C.R."/>
            <person name="Putonti C."/>
            <person name="Wolfe A.J."/>
        </authorList>
    </citation>
    <scope>NUCLEOTIDE SEQUENCE [LARGE SCALE GENOMIC DNA]</scope>
    <source>
        <strain evidence="2 3">SM09</strain>
    </source>
</reference>
<evidence type="ECO:0000256" key="1">
    <source>
        <dbReference type="SAM" id="MobiDB-lite"/>
    </source>
</evidence>
<gene>
    <name evidence="2" type="ORF">GEZ71_01650</name>
</gene>
<dbReference type="AlphaFoldDB" id="A0A7X1RH51"/>
<proteinExistence type="predicted"/>
<accession>A0A7X1RH51</accession>
<feature type="compositionally biased region" description="Polar residues" evidence="1">
    <location>
        <begin position="51"/>
        <end position="60"/>
    </location>
</feature>
<dbReference type="Pfam" id="PF19370">
    <property type="entry name" value="DUF5945"/>
    <property type="match status" value="1"/>
</dbReference>
<feature type="region of interest" description="Disordered" evidence="1">
    <location>
        <begin position="46"/>
        <end position="65"/>
    </location>
</feature>
<dbReference type="EMBL" id="WIKC01000002">
    <property type="protein sequence ID" value="MQQ49794.1"/>
    <property type="molecule type" value="Genomic_DNA"/>
</dbReference>
<dbReference type="InterPro" id="IPR045989">
    <property type="entry name" value="DUF5945"/>
</dbReference>
<sequence length="127" mass="14567">MTKDWNFNQPLESKSENQEDPDKIAALFGNHKGGNDVNYEAAFQKRKQVPVTESNPSSKPKVTEVRTVKETDITTSYQQHLKRLIADNNSDIQSSQKKIEELHTLIDTKNKDNKKLQSIYDAILELH</sequence>
<evidence type="ECO:0000313" key="3">
    <source>
        <dbReference type="Proteomes" id="UP000466247"/>
    </source>
</evidence>
<dbReference type="RefSeq" id="WP_153199103.1">
    <property type="nucleotide sequence ID" value="NZ_WIJF01000004.1"/>
</dbReference>
<feature type="compositionally biased region" description="Polar residues" evidence="1">
    <location>
        <begin position="1"/>
        <end position="12"/>
    </location>
</feature>
<feature type="region of interest" description="Disordered" evidence="1">
    <location>
        <begin position="1"/>
        <end position="21"/>
    </location>
</feature>
<protein>
    <submittedName>
        <fullName evidence="2">Chemotaxis protein</fullName>
    </submittedName>
</protein>